<comment type="pathway">
    <text evidence="8 9">Carbohydrate degradation; glycolysis; D-glyceraldehyde 3-phosphate from glycerone phosphate: step 1/1.</text>
</comment>
<evidence type="ECO:0000313" key="13">
    <source>
        <dbReference type="Proteomes" id="UP000326364"/>
    </source>
</evidence>
<comment type="catalytic activity">
    <reaction evidence="1">
        <text>L-erythrulose 1-phosphate = D-erythrulose 4-phosphate</text>
        <dbReference type="Rhea" id="RHEA:49588"/>
        <dbReference type="ChEBI" id="CHEBI:58002"/>
        <dbReference type="ChEBI" id="CHEBI:90796"/>
        <dbReference type="EC" id="5.3.1.33"/>
    </reaction>
</comment>
<dbReference type="PANTHER" id="PTHR21139">
    <property type="entry name" value="TRIOSEPHOSPHATE ISOMERASE"/>
    <property type="match status" value="1"/>
</dbReference>
<dbReference type="EC" id="5.3.1.1" evidence="8 9"/>
<dbReference type="Proteomes" id="UP000325933">
    <property type="component" value="Unassembled WGS sequence"/>
</dbReference>
<dbReference type="UniPathway" id="UPA00138"/>
<organism evidence="11 12">
    <name type="scientific">Sphingobium limneticum</name>
    <dbReference type="NCBI Taxonomy" id="1007511"/>
    <lineage>
        <taxon>Bacteria</taxon>
        <taxon>Pseudomonadati</taxon>
        <taxon>Pseudomonadota</taxon>
        <taxon>Alphaproteobacteria</taxon>
        <taxon>Sphingomonadales</taxon>
        <taxon>Sphingomonadaceae</taxon>
        <taxon>Sphingobium</taxon>
    </lineage>
</organism>
<comment type="pathway">
    <text evidence="2">Carbohydrate metabolism; erythritol degradation.</text>
</comment>
<feature type="binding site" evidence="8">
    <location>
        <position position="169"/>
    </location>
    <ligand>
        <name>substrate</name>
    </ligand>
</feature>
<dbReference type="SUPFAM" id="SSF51351">
    <property type="entry name" value="Triosephosphate isomerase (TIM)"/>
    <property type="match status" value="1"/>
</dbReference>
<sequence length="253" mass="25855">MGRRKLVVGNWKMNGMRAHLDEVEAIGAVAAAHPDVEVGLCLPATLIMAGFERRGAAFIGAQNCHMDFSGAYTGSLSAEMLAEAGASWVITGHSERREARGETNADIAAKSVAAHNAGINVILCVGETLAVRDAGRAEQVVADQLLASLPEGAAADWLAVAYEPIWAIGTGRIPTIEAVATMHAALRAALASRIGAEADKVRILYGGSMNGDNAADLMGIADVDGGLVGGASLTAAKFAPIIEAADSKLAAAA</sequence>
<comment type="subcellular location">
    <subcellularLocation>
        <location evidence="8 9">Cytoplasm</location>
    </subcellularLocation>
</comment>
<dbReference type="PROSITE" id="PS00171">
    <property type="entry name" value="TIM_1"/>
    <property type="match status" value="1"/>
</dbReference>
<evidence type="ECO:0000256" key="7">
    <source>
        <dbReference type="ARBA" id="ARBA00023235"/>
    </source>
</evidence>
<dbReference type="Pfam" id="PF00121">
    <property type="entry name" value="TIM"/>
    <property type="match status" value="1"/>
</dbReference>
<feature type="binding site" evidence="8">
    <location>
        <position position="208"/>
    </location>
    <ligand>
        <name>substrate</name>
    </ligand>
</feature>
<keyword evidence="4 8" id="KW-0312">Gluconeogenesis</keyword>
<reference evidence="12 13" key="1">
    <citation type="submission" date="2019-09" db="EMBL/GenBank/DDBJ databases">
        <authorList>
            <person name="Feng G."/>
        </authorList>
    </citation>
    <scope>NUCLEOTIDE SEQUENCE [LARGE SCALE GENOMIC DNA]</scope>
    <source>
        <strain evidence="11 12">KACC 19283</strain>
        <strain evidence="10 13">KACC 19284</strain>
    </source>
</reference>
<keyword evidence="6 8" id="KW-0324">Glycolysis</keyword>
<proteinExistence type="inferred from homology"/>
<dbReference type="GO" id="GO:0006096">
    <property type="term" value="P:glycolytic process"/>
    <property type="evidence" value="ECO:0007669"/>
    <property type="project" value="UniProtKB-UniRule"/>
</dbReference>
<dbReference type="InterPro" id="IPR013785">
    <property type="entry name" value="Aldolase_TIM"/>
</dbReference>
<evidence type="ECO:0000256" key="4">
    <source>
        <dbReference type="ARBA" id="ARBA00022432"/>
    </source>
</evidence>
<comment type="pathway">
    <text evidence="8 9">Carbohydrate biosynthesis; gluconeogenesis.</text>
</comment>
<evidence type="ECO:0000256" key="8">
    <source>
        <dbReference type="HAMAP-Rule" id="MF_00147"/>
    </source>
</evidence>
<evidence type="ECO:0000256" key="6">
    <source>
        <dbReference type="ARBA" id="ARBA00023152"/>
    </source>
</evidence>
<dbReference type="GO" id="GO:0006094">
    <property type="term" value="P:gluconeogenesis"/>
    <property type="evidence" value="ECO:0007669"/>
    <property type="project" value="UniProtKB-UniRule"/>
</dbReference>
<dbReference type="InterPro" id="IPR000652">
    <property type="entry name" value="Triosephosphate_isomerase"/>
</dbReference>
<dbReference type="EMBL" id="VYQA01000010">
    <property type="protein sequence ID" value="KAA9028281.1"/>
    <property type="molecule type" value="Genomic_DNA"/>
</dbReference>
<evidence type="ECO:0000256" key="5">
    <source>
        <dbReference type="ARBA" id="ARBA00022490"/>
    </source>
</evidence>
<comment type="function">
    <text evidence="8">Involved in the gluconeogenesis. Catalyzes stereospecifically the conversion of dihydroxyacetone phosphate (DHAP) to D-glyceraldehyde-3-phosphate (G3P).</text>
</comment>
<evidence type="ECO:0000256" key="2">
    <source>
        <dbReference type="ARBA" id="ARBA00004939"/>
    </source>
</evidence>
<evidence type="ECO:0000256" key="9">
    <source>
        <dbReference type="RuleBase" id="RU363013"/>
    </source>
</evidence>
<dbReference type="EMBL" id="VYQB01000009">
    <property type="protein sequence ID" value="KAA9015868.1"/>
    <property type="molecule type" value="Genomic_DNA"/>
</dbReference>
<dbReference type="AlphaFoldDB" id="A0A5J5HYS3"/>
<feature type="active site" description="Electrophile" evidence="8">
    <location>
        <position position="93"/>
    </location>
</feature>
<dbReference type="InterPro" id="IPR020861">
    <property type="entry name" value="Triosephosphate_isomerase_AS"/>
</dbReference>
<evidence type="ECO:0000313" key="10">
    <source>
        <dbReference type="EMBL" id="KAA9015868.1"/>
    </source>
</evidence>
<comment type="similarity">
    <text evidence="3 8 9">Belongs to the triosephosphate isomerase family.</text>
</comment>
<dbReference type="InterPro" id="IPR035990">
    <property type="entry name" value="TIM_sf"/>
</dbReference>
<comment type="subunit">
    <text evidence="8 9">Homodimer.</text>
</comment>
<dbReference type="PANTHER" id="PTHR21139:SF42">
    <property type="entry name" value="TRIOSEPHOSPHATE ISOMERASE"/>
    <property type="match status" value="1"/>
</dbReference>
<gene>
    <name evidence="8" type="primary">tpiA</name>
    <name evidence="11" type="ORF">F4U95_14585</name>
    <name evidence="10" type="ORF">F4U96_13455</name>
</gene>
<evidence type="ECO:0000256" key="3">
    <source>
        <dbReference type="ARBA" id="ARBA00007422"/>
    </source>
</evidence>
<accession>A0A5J5HYS3</accession>
<name>A0A5J5HYS3_9SPHN</name>
<dbReference type="PROSITE" id="PS51440">
    <property type="entry name" value="TIM_2"/>
    <property type="match status" value="1"/>
</dbReference>
<comment type="caution">
    <text evidence="11">The sequence shown here is derived from an EMBL/GenBank/DDBJ whole genome shotgun (WGS) entry which is preliminary data.</text>
</comment>
<dbReference type="HAMAP" id="MF_00147_B">
    <property type="entry name" value="TIM_B"/>
    <property type="match status" value="1"/>
</dbReference>
<protein>
    <recommendedName>
        <fullName evidence="8 9">Triosephosphate isomerase</fullName>
        <shortName evidence="8">TIM</shortName>
        <shortName evidence="8">TPI</shortName>
        <ecNumber evidence="8 9">5.3.1.1</ecNumber>
    </recommendedName>
    <alternativeName>
        <fullName evidence="8">Triose-phosphate isomerase</fullName>
    </alternativeName>
</protein>
<dbReference type="NCBIfam" id="TIGR00419">
    <property type="entry name" value="tim"/>
    <property type="match status" value="1"/>
</dbReference>
<keyword evidence="7 8" id="KW-0413">Isomerase</keyword>
<feature type="binding site" evidence="8">
    <location>
        <begin position="229"/>
        <end position="230"/>
    </location>
    <ligand>
        <name>substrate</name>
    </ligand>
</feature>
<dbReference type="CDD" id="cd00311">
    <property type="entry name" value="TIM"/>
    <property type="match status" value="1"/>
</dbReference>
<comment type="catalytic activity">
    <reaction evidence="8 9">
        <text>D-glyceraldehyde 3-phosphate = dihydroxyacetone phosphate</text>
        <dbReference type="Rhea" id="RHEA:18585"/>
        <dbReference type="ChEBI" id="CHEBI:57642"/>
        <dbReference type="ChEBI" id="CHEBI:59776"/>
        <dbReference type="EC" id="5.3.1.1"/>
    </reaction>
</comment>
<evidence type="ECO:0000313" key="11">
    <source>
        <dbReference type="EMBL" id="KAA9028281.1"/>
    </source>
</evidence>
<dbReference type="GO" id="GO:0004807">
    <property type="term" value="F:triose-phosphate isomerase activity"/>
    <property type="evidence" value="ECO:0007669"/>
    <property type="project" value="UniProtKB-UniRule"/>
</dbReference>
<evidence type="ECO:0000256" key="1">
    <source>
        <dbReference type="ARBA" id="ARBA00000148"/>
    </source>
</evidence>
<feature type="active site" description="Proton acceptor" evidence="8">
    <location>
        <position position="163"/>
    </location>
</feature>
<keyword evidence="13" id="KW-1185">Reference proteome</keyword>
<evidence type="ECO:0000313" key="12">
    <source>
        <dbReference type="Proteomes" id="UP000325933"/>
    </source>
</evidence>
<dbReference type="UniPathway" id="UPA01066"/>
<dbReference type="Gene3D" id="3.20.20.70">
    <property type="entry name" value="Aldolase class I"/>
    <property type="match status" value="1"/>
</dbReference>
<keyword evidence="5 8" id="KW-0963">Cytoplasm</keyword>
<dbReference type="InterPro" id="IPR022896">
    <property type="entry name" value="TrioseP_Isoase_bac/euk"/>
</dbReference>
<dbReference type="GO" id="GO:0005829">
    <property type="term" value="C:cytosol"/>
    <property type="evidence" value="ECO:0007669"/>
    <property type="project" value="TreeGrafter"/>
</dbReference>
<dbReference type="GO" id="GO:0046166">
    <property type="term" value="P:glyceraldehyde-3-phosphate biosynthetic process"/>
    <property type="evidence" value="ECO:0007669"/>
    <property type="project" value="TreeGrafter"/>
</dbReference>
<dbReference type="Proteomes" id="UP000326364">
    <property type="component" value="Unassembled WGS sequence"/>
</dbReference>
<dbReference type="RefSeq" id="WP_150426192.1">
    <property type="nucleotide sequence ID" value="NZ_VYQA01000010.1"/>
</dbReference>
<dbReference type="GO" id="GO:0019563">
    <property type="term" value="P:glycerol catabolic process"/>
    <property type="evidence" value="ECO:0007669"/>
    <property type="project" value="TreeGrafter"/>
</dbReference>
<feature type="binding site" evidence="8">
    <location>
        <begin position="10"/>
        <end position="12"/>
    </location>
    <ligand>
        <name>substrate</name>
    </ligand>
</feature>
<dbReference type="UniPathway" id="UPA00109">
    <property type="reaction ID" value="UER00189"/>
</dbReference>